<protein>
    <submittedName>
        <fullName evidence="1">Uncharacterized protein</fullName>
    </submittedName>
</protein>
<name>A0ACC1QL52_9HYPO</name>
<accession>A0ACC1QL52</accession>
<comment type="caution">
    <text evidence="1">The sequence shown here is derived from an EMBL/GenBank/DDBJ whole genome shotgun (WGS) entry which is preliminary data.</text>
</comment>
<proteinExistence type="predicted"/>
<evidence type="ECO:0000313" key="2">
    <source>
        <dbReference type="Proteomes" id="UP001148737"/>
    </source>
</evidence>
<keyword evidence="2" id="KW-1185">Reference proteome</keyword>
<gene>
    <name evidence="1" type="ORF">NLG97_g8700</name>
</gene>
<sequence length="631" mass="68459">MICHTLASPKPFFNYPDFIKRLNLAALADGINDGSVTSLFVCTRIERLTLTNCKGLTDAGIIGLVKNNTNLLALDVSNDKHISDASIYTIAQHCKRLQGLNISGCEMVSNDSLMALAKSCRYIKRLKLNDCTQIRDNSVHAFAENCPNILEIDLNQCDHVGNGAVTALMAKGTCLRELRLAFCSLVDDHAFLALPPTQMFDHLRILDLTCCTRLTDAGVKKIIDVAPRLRNLVLAKCRLITDASLNCIAKLGKNLHYLHLGHCANITDDGVKTLVSHCNRIRYIDLGCCINLTDESVKRLAVLPKLKRIGLVKCNSITDDSIYTLAEIATRPRVRRDANGLFIGGEYYTSNLERIHLSYCVNLTLKSILKLLNSCPRLSHLSLTGVPAFQGDEFSPFCREAPPEFTNHQRNVFCVFSGTQVSRFREFLNSAPQFEPLRESLTPRRHPRGARPSPTHIQPVNASAVPTAMEETYDDEMGEDNDDFDYANDMLPNPQANNEFVGNGFQGHGVLPAMAQSLPTLGGIDTLPWDMPNALAVDGTGFHPGSFAAGQHAHGQHLNQTPMPTLSSLIGSEGAYASAPLSAFGVSQASVAGAASAGTRQASTASAATATGASTAQMHQADADEHEAMAS</sequence>
<dbReference type="EMBL" id="JANAKD010001593">
    <property type="protein sequence ID" value="KAJ3477967.1"/>
    <property type="molecule type" value="Genomic_DNA"/>
</dbReference>
<evidence type="ECO:0000313" key="1">
    <source>
        <dbReference type="EMBL" id="KAJ3477967.1"/>
    </source>
</evidence>
<reference evidence="1" key="1">
    <citation type="submission" date="2022-07" db="EMBL/GenBank/DDBJ databases">
        <title>Genome Sequence of Lecanicillium saksenae.</title>
        <authorList>
            <person name="Buettner E."/>
        </authorList>
    </citation>
    <scope>NUCLEOTIDE SEQUENCE</scope>
    <source>
        <strain evidence="1">VT-O1</strain>
    </source>
</reference>
<organism evidence="1 2">
    <name type="scientific">Lecanicillium saksenae</name>
    <dbReference type="NCBI Taxonomy" id="468837"/>
    <lineage>
        <taxon>Eukaryota</taxon>
        <taxon>Fungi</taxon>
        <taxon>Dikarya</taxon>
        <taxon>Ascomycota</taxon>
        <taxon>Pezizomycotina</taxon>
        <taxon>Sordariomycetes</taxon>
        <taxon>Hypocreomycetidae</taxon>
        <taxon>Hypocreales</taxon>
        <taxon>Cordycipitaceae</taxon>
        <taxon>Lecanicillium</taxon>
    </lineage>
</organism>
<dbReference type="Proteomes" id="UP001148737">
    <property type="component" value="Unassembled WGS sequence"/>
</dbReference>